<dbReference type="EMBL" id="JADGJW010000194">
    <property type="protein sequence ID" value="KAJ3222050.1"/>
    <property type="molecule type" value="Genomic_DNA"/>
</dbReference>
<evidence type="ECO:0000313" key="6">
    <source>
        <dbReference type="Proteomes" id="UP001211065"/>
    </source>
</evidence>
<feature type="domain" description="6-phosphofructo-2-kinase" evidence="4">
    <location>
        <begin position="58"/>
        <end position="180"/>
    </location>
</feature>
<sequence length="414" mass="47729">MTSSMVQWFEKEEKSLGLQRKQSVIGEDLERVPSVSATDGQKNSLRQEEFRAGGLNLIAVYDATNSTKERRESIAQKCKENNIQTMFIESLCDDEHIIMQNIKEVKMTSPDYVDKDPYQSCQDFIKRIDHYKRIYETVDLSENLSYVKLINVGAQVQMNNIRGYLQSRIVYFLMNLNINPSHIYFSRHGESQFNVLGRIGGDAHLSPQGVLYSQKLPFKLKELIQEHTPPNMEQNVTVWISTLKRTAETAANLPFPKMMWKQLDEINAGVCDGLTYEEIEERFPEEFNDRDGDKYSYRYKSGESYADLVERLEPVIMELERHNDPQHVIFIIGHQAVLRCIYAYFLNYSHAELPYLKIPLHTVIRLTPKAYGCVEERFKINVPAVNTYRAKGGKHGEAMSPQRSTIAEGLPASH</sequence>
<dbReference type="PANTHER" id="PTHR10606:SF44">
    <property type="entry name" value="6-PHOSPHOFRUCTO 2-KINASE_FRUCTOSE 2,6-BISPHOSPHATASE LONG FORM"/>
    <property type="match status" value="1"/>
</dbReference>
<keyword evidence="6" id="KW-1185">Reference proteome</keyword>
<dbReference type="InterPro" id="IPR013079">
    <property type="entry name" value="6Phosfructo_kin"/>
</dbReference>
<evidence type="ECO:0000256" key="2">
    <source>
        <dbReference type="ARBA" id="ARBA00022840"/>
    </source>
</evidence>
<gene>
    <name evidence="5" type="primary">FBP26</name>
    <name evidence="5" type="ORF">HK099_002751</name>
</gene>
<feature type="region of interest" description="Disordered" evidence="3">
    <location>
        <begin position="392"/>
        <end position="414"/>
    </location>
</feature>
<dbReference type="InterPro" id="IPR027417">
    <property type="entry name" value="P-loop_NTPase"/>
</dbReference>
<evidence type="ECO:0000259" key="4">
    <source>
        <dbReference type="Pfam" id="PF01591"/>
    </source>
</evidence>
<dbReference type="GO" id="GO:0006003">
    <property type="term" value="P:fructose 2,6-bisphosphate metabolic process"/>
    <property type="evidence" value="ECO:0007669"/>
    <property type="project" value="InterPro"/>
</dbReference>
<dbReference type="SUPFAM" id="SSF52540">
    <property type="entry name" value="P-loop containing nucleoside triphosphate hydrolases"/>
    <property type="match status" value="1"/>
</dbReference>
<dbReference type="PIRSF" id="PIRSF000709">
    <property type="entry name" value="6PFK_2-Ptase"/>
    <property type="match status" value="1"/>
</dbReference>
<dbReference type="Pfam" id="PF01591">
    <property type="entry name" value="6PF2K"/>
    <property type="match status" value="1"/>
</dbReference>
<dbReference type="InterPro" id="IPR003094">
    <property type="entry name" value="6Pfruct_kin"/>
</dbReference>
<dbReference type="Gene3D" id="3.40.50.300">
    <property type="entry name" value="P-loop containing nucleotide triphosphate hydrolases"/>
    <property type="match status" value="1"/>
</dbReference>
<dbReference type="Pfam" id="PF00300">
    <property type="entry name" value="His_Phos_1"/>
    <property type="match status" value="1"/>
</dbReference>
<reference evidence="5" key="1">
    <citation type="submission" date="2020-05" db="EMBL/GenBank/DDBJ databases">
        <title>Phylogenomic resolution of chytrid fungi.</title>
        <authorList>
            <person name="Stajich J.E."/>
            <person name="Amses K."/>
            <person name="Simmons R."/>
            <person name="Seto K."/>
            <person name="Myers J."/>
            <person name="Bonds A."/>
            <person name="Quandt C.A."/>
            <person name="Barry K."/>
            <person name="Liu P."/>
            <person name="Grigoriev I."/>
            <person name="Longcore J.E."/>
            <person name="James T.Y."/>
        </authorList>
    </citation>
    <scope>NUCLEOTIDE SEQUENCE</scope>
    <source>
        <strain evidence="5">JEL0476</strain>
    </source>
</reference>
<proteinExistence type="predicted"/>
<evidence type="ECO:0000256" key="1">
    <source>
        <dbReference type="ARBA" id="ARBA00022741"/>
    </source>
</evidence>
<dbReference type="GO" id="GO:0005524">
    <property type="term" value="F:ATP binding"/>
    <property type="evidence" value="ECO:0007669"/>
    <property type="project" value="UniProtKB-KW"/>
</dbReference>
<dbReference type="FunFam" id="3.40.50.1240:FF:000006">
    <property type="entry name" value="6-phosphofructo-2-kinase/fructose-2, 6-bisphosphatase"/>
    <property type="match status" value="1"/>
</dbReference>
<keyword evidence="1" id="KW-0547">Nucleotide-binding</keyword>
<dbReference type="SMART" id="SM00855">
    <property type="entry name" value="PGAM"/>
    <property type="match status" value="1"/>
</dbReference>
<dbReference type="InterPro" id="IPR013078">
    <property type="entry name" value="His_Pase_superF_clade-1"/>
</dbReference>
<dbReference type="GO" id="GO:0003873">
    <property type="term" value="F:6-phosphofructo-2-kinase activity"/>
    <property type="evidence" value="ECO:0007669"/>
    <property type="project" value="InterPro"/>
</dbReference>
<dbReference type="Gene3D" id="3.40.50.1240">
    <property type="entry name" value="Phosphoglycerate mutase-like"/>
    <property type="match status" value="1"/>
</dbReference>
<protein>
    <submittedName>
        <fullName evidence="5">Fructose-2,6-bisphosphatase</fullName>
    </submittedName>
</protein>
<dbReference type="Proteomes" id="UP001211065">
    <property type="component" value="Unassembled WGS sequence"/>
</dbReference>
<dbReference type="CDD" id="cd07067">
    <property type="entry name" value="HP_PGM_like"/>
    <property type="match status" value="1"/>
</dbReference>
<accession>A0AAD5U5N2</accession>
<dbReference type="GO" id="GO:0006000">
    <property type="term" value="P:fructose metabolic process"/>
    <property type="evidence" value="ECO:0007669"/>
    <property type="project" value="InterPro"/>
</dbReference>
<dbReference type="PRINTS" id="PR00991">
    <property type="entry name" value="6PFRUCTKNASE"/>
</dbReference>
<name>A0AAD5U5N2_9FUNG</name>
<evidence type="ECO:0000313" key="5">
    <source>
        <dbReference type="EMBL" id="KAJ3222050.1"/>
    </source>
</evidence>
<keyword evidence="2" id="KW-0067">ATP-binding</keyword>
<dbReference type="GO" id="GO:0005829">
    <property type="term" value="C:cytosol"/>
    <property type="evidence" value="ECO:0007669"/>
    <property type="project" value="TreeGrafter"/>
</dbReference>
<dbReference type="GO" id="GO:0004331">
    <property type="term" value="F:fructose-2,6-bisphosphate 2-phosphatase activity"/>
    <property type="evidence" value="ECO:0007669"/>
    <property type="project" value="TreeGrafter"/>
</dbReference>
<dbReference type="AlphaFoldDB" id="A0AAD5U5N2"/>
<evidence type="ECO:0000256" key="3">
    <source>
        <dbReference type="SAM" id="MobiDB-lite"/>
    </source>
</evidence>
<organism evidence="5 6">
    <name type="scientific">Clydaea vesicula</name>
    <dbReference type="NCBI Taxonomy" id="447962"/>
    <lineage>
        <taxon>Eukaryota</taxon>
        <taxon>Fungi</taxon>
        <taxon>Fungi incertae sedis</taxon>
        <taxon>Chytridiomycota</taxon>
        <taxon>Chytridiomycota incertae sedis</taxon>
        <taxon>Chytridiomycetes</taxon>
        <taxon>Lobulomycetales</taxon>
        <taxon>Lobulomycetaceae</taxon>
        <taxon>Clydaea</taxon>
    </lineage>
</organism>
<comment type="caution">
    <text evidence="5">The sequence shown here is derived from an EMBL/GenBank/DDBJ whole genome shotgun (WGS) entry which is preliminary data.</text>
</comment>
<dbReference type="InterPro" id="IPR029033">
    <property type="entry name" value="His_PPase_superfam"/>
</dbReference>
<dbReference type="SUPFAM" id="SSF53254">
    <property type="entry name" value="Phosphoglycerate mutase-like"/>
    <property type="match status" value="1"/>
</dbReference>
<dbReference type="PANTHER" id="PTHR10606">
    <property type="entry name" value="6-PHOSPHOFRUCTO-2-KINASE/FRUCTOSE-2,6-BISPHOSPHATASE"/>
    <property type="match status" value="1"/>
</dbReference>